<dbReference type="Pfam" id="PF02697">
    <property type="entry name" value="VAPB_antitox"/>
    <property type="match status" value="1"/>
</dbReference>
<proteinExistence type="predicted"/>
<dbReference type="RefSeq" id="WP_096207283.1">
    <property type="nucleotide sequence ID" value="NZ_FZMP01000236.1"/>
</dbReference>
<name>A0A284VU10_9EURY</name>
<keyword evidence="3" id="KW-1185">Reference proteome</keyword>
<keyword evidence="1" id="KW-1277">Toxin-antitoxin system</keyword>
<gene>
    <name evidence="2" type="primary">vapB</name>
    <name evidence="2" type="ORF">MNV_860020</name>
</gene>
<evidence type="ECO:0000256" key="1">
    <source>
        <dbReference type="ARBA" id="ARBA00022649"/>
    </source>
</evidence>
<organism evidence="2 3">
    <name type="scientific">Candidatus Methanoperedens nitratireducens</name>
    <dbReference type="NCBI Taxonomy" id="1392998"/>
    <lineage>
        <taxon>Archaea</taxon>
        <taxon>Methanobacteriati</taxon>
        <taxon>Methanobacteriota</taxon>
        <taxon>Stenosarchaea group</taxon>
        <taxon>Methanomicrobia</taxon>
        <taxon>Methanosarcinales</taxon>
        <taxon>ANME-2 cluster</taxon>
        <taxon>Candidatus Methanoperedentaceae</taxon>
        <taxon>Candidatus Methanoperedens</taxon>
    </lineage>
</organism>
<sequence>MTAKTITIREDIYKMLLSLKGANESFSNFFERLVKSRSNIDKLKELRGTVEFRNKEVLLKELLEKRKETRY</sequence>
<accession>A0A284VU10</accession>
<dbReference type="OrthoDB" id="306309at2157"/>
<evidence type="ECO:0000313" key="3">
    <source>
        <dbReference type="Proteomes" id="UP000218615"/>
    </source>
</evidence>
<evidence type="ECO:0000313" key="2">
    <source>
        <dbReference type="EMBL" id="SNQ62762.1"/>
    </source>
</evidence>
<protein>
    <submittedName>
        <fullName evidence="2">Putative antitoxin VapB21</fullName>
    </submittedName>
</protein>
<dbReference type="InterPro" id="IPR003847">
    <property type="entry name" value="Put_antitoxin"/>
</dbReference>
<dbReference type="AlphaFoldDB" id="A0A284VU10"/>
<dbReference type="EMBL" id="FZMP01000236">
    <property type="protein sequence ID" value="SNQ62762.1"/>
    <property type="molecule type" value="Genomic_DNA"/>
</dbReference>
<dbReference type="Proteomes" id="UP000218615">
    <property type="component" value="Unassembled WGS sequence"/>
</dbReference>
<reference evidence="3" key="1">
    <citation type="submission" date="2017-06" db="EMBL/GenBank/DDBJ databases">
        <authorList>
            <person name="Cremers G."/>
        </authorList>
    </citation>
    <scope>NUCLEOTIDE SEQUENCE [LARGE SCALE GENOMIC DNA]</scope>
</reference>